<dbReference type="InterPro" id="IPR050546">
    <property type="entry name" value="Glycosyl_Hydrlase_16"/>
</dbReference>
<proteinExistence type="predicted"/>
<protein>
    <submittedName>
        <fullName evidence="4">GH16 domain-containing protein</fullName>
    </submittedName>
</protein>
<sequence>MICLFLSISLFINVVRSQTNCIASYSNLAIKGNDINGVQGSSSSCCQSCQQKRGCLAYYWDDFNGGTCWLKNDTQPLYVNNGSSAGILSPNTNNTYSLLVNYDATNFLTNSFSFIHSKDPSQGFVNYTDQTTAEQTGLIKIQNGKVFIGVDNKTILEPNSTYGRNAVRVESLKQYNAGLFIFNIDHMPTGKGLWPAFWSYGPSWPNSGEIDILEGVWTMNYNQISLHTREGCDMQVNDSIYFNGTWVLQYNKPGTNCYIHAPGEYPGDAGCSIAAPVNTFNNGFNQAGGGVFAMEWEPEKFLRIWNFVKPNVPSDIASVRA</sequence>
<evidence type="ECO:0000256" key="1">
    <source>
        <dbReference type="SAM" id="SignalP"/>
    </source>
</evidence>
<dbReference type="SUPFAM" id="SSF49899">
    <property type="entry name" value="Concanavalin A-like lectins/glucanases"/>
    <property type="match status" value="1"/>
</dbReference>
<organism evidence="3 4">
    <name type="scientific">Acrobeloides nanus</name>
    <dbReference type="NCBI Taxonomy" id="290746"/>
    <lineage>
        <taxon>Eukaryota</taxon>
        <taxon>Metazoa</taxon>
        <taxon>Ecdysozoa</taxon>
        <taxon>Nematoda</taxon>
        <taxon>Chromadorea</taxon>
        <taxon>Rhabditida</taxon>
        <taxon>Tylenchina</taxon>
        <taxon>Cephalobomorpha</taxon>
        <taxon>Cephaloboidea</taxon>
        <taxon>Cephalobidae</taxon>
        <taxon>Acrobeloides</taxon>
    </lineage>
</organism>
<dbReference type="AlphaFoldDB" id="A0A914C8R9"/>
<dbReference type="Proteomes" id="UP000887540">
    <property type="component" value="Unplaced"/>
</dbReference>
<reference evidence="4" key="1">
    <citation type="submission" date="2022-11" db="UniProtKB">
        <authorList>
            <consortium name="WormBaseParasite"/>
        </authorList>
    </citation>
    <scope>IDENTIFICATION</scope>
</reference>
<dbReference type="PROSITE" id="PS51762">
    <property type="entry name" value="GH16_2"/>
    <property type="match status" value="1"/>
</dbReference>
<dbReference type="Gene3D" id="2.60.120.200">
    <property type="match status" value="1"/>
</dbReference>
<evidence type="ECO:0000313" key="4">
    <source>
        <dbReference type="WBParaSite" id="ACRNAN_Path_587.g2204.t1"/>
    </source>
</evidence>
<evidence type="ECO:0000313" key="3">
    <source>
        <dbReference type="Proteomes" id="UP000887540"/>
    </source>
</evidence>
<keyword evidence="1" id="KW-0732">Signal</keyword>
<feature type="chain" id="PRO_5037363903" evidence="1">
    <location>
        <begin position="18"/>
        <end position="321"/>
    </location>
</feature>
<dbReference type="Pfam" id="PF14295">
    <property type="entry name" value="PAN_4"/>
    <property type="match status" value="1"/>
</dbReference>
<dbReference type="PANTHER" id="PTHR10963:SF24">
    <property type="entry name" value="GLYCOSIDASE C21B10.07-RELATED"/>
    <property type="match status" value="1"/>
</dbReference>
<dbReference type="InterPro" id="IPR013320">
    <property type="entry name" value="ConA-like_dom_sf"/>
</dbReference>
<dbReference type="WBParaSite" id="ACRNAN_Path_587.g2204.t1">
    <property type="protein sequence ID" value="ACRNAN_Path_587.g2204.t1"/>
    <property type="gene ID" value="ACRNAN_Path_587.g2204"/>
</dbReference>
<feature type="domain" description="GH16" evidence="2">
    <location>
        <begin position="89"/>
        <end position="321"/>
    </location>
</feature>
<dbReference type="GO" id="GO:0009251">
    <property type="term" value="P:glucan catabolic process"/>
    <property type="evidence" value="ECO:0007669"/>
    <property type="project" value="TreeGrafter"/>
</dbReference>
<dbReference type="InterPro" id="IPR003609">
    <property type="entry name" value="Pan_app"/>
</dbReference>
<evidence type="ECO:0000259" key="2">
    <source>
        <dbReference type="PROSITE" id="PS51762"/>
    </source>
</evidence>
<accession>A0A914C8R9</accession>
<dbReference type="InterPro" id="IPR000757">
    <property type="entry name" value="Beta-glucanase-like"/>
</dbReference>
<dbReference type="GO" id="GO:0004553">
    <property type="term" value="F:hydrolase activity, hydrolyzing O-glycosyl compounds"/>
    <property type="evidence" value="ECO:0007669"/>
    <property type="project" value="InterPro"/>
</dbReference>
<dbReference type="PANTHER" id="PTHR10963">
    <property type="entry name" value="GLYCOSYL HYDROLASE-RELATED"/>
    <property type="match status" value="1"/>
</dbReference>
<keyword evidence="3" id="KW-1185">Reference proteome</keyword>
<dbReference type="Gene3D" id="3.50.4.10">
    <property type="entry name" value="Hepatocyte Growth Factor"/>
    <property type="match status" value="1"/>
</dbReference>
<feature type="signal peptide" evidence="1">
    <location>
        <begin position="1"/>
        <end position="17"/>
    </location>
</feature>
<dbReference type="Pfam" id="PF26113">
    <property type="entry name" value="GH16_XgeA"/>
    <property type="match status" value="1"/>
</dbReference>
<name>A0A914C8R9_9BILA</name>